<accession>A0A0N0XQV7</accession>
<dbReference type="AlphaFoldDB" id="A0A0N0XQV7"/>
<gene>
    <name evidence="1" type="ORF">ADL29_36320</name>
</gene>
<reference evidence="2" key="1">
    <citation type="submission" date="2015-07" db="EMBL/GenBank/DDBJ databases">
        <authorList>
            <person name="Ju K.-S."/>
            <person name="Doroghazi J.R."/>
            <person name="Metcalf W.W."/>
        </authorList>
    </citation>
    <scope>NUCLEOTIDE SEQUENCE [LARGE SCALE GENOMIC DNA]</scope>
    <source>
        <strain evidence="2">NRRL ISP-5002</strain>
    </source>
</reference>
<proteinExistence type="predicted"/>
<comment type="caution">
    <text evidence="1">The sequence shown here is derived from an EMBL/GenBank/DDBJ whole genome shotgun (WGS) entry which is preliminary data.</text>
</comment>
<evidence type="ECO:0000313" key="1">
    <source>
        <dbReference type="EMBL" id="KPC59127.1"/>
    </source>
</evidence>
<protein>
    <submittedName>
        <fullName evidence="1">Uncharacterized protein</fullName>
    </submittedName>
</protein>
<dbReference type="Proteomes" id="UP000037982">
    <property type="component" value="Unassembled WGS sequence"/>
</dbReference>
<dbReference type="EMBL" id="LGKG01000192">
    <property type="protein sequence ID" value="KPC59127.1"/>
    <property type="molecule type" value="Genomic_DNA"/>
</dbReference>
<evidence type="ECO:0000313" key="2">
    <source>
        <dbReference type="Proteomes" id="UP000037982"/>
    </source>
</evidence>
<keyword evidence="2" id="KW-1185">Reference proteome</keyword>
<dbReference type="PATRIC" id="fig|66876.3.peg.8000"/>
<dbReference type="RefSeq" id="WP_053927759.1">
    <property type="nucleotide sequence ID" value="NZ_LGKG01000192.1"/>
</dbReference>
<name>A0A0N0XQV7_9ACTN</name>
<sequence length="74" mass="7989">MCRGGRGGTAVLSNLFRGHNATLDRLRADRWLDEALDRGPDPLHLAAVFGISAATAIRYANSARSILEGTPLRE</sequence>
<organism evidence="1 2">
    <name type="scientific">Streptomyces chattanoogensis</name>
    <dbReference type="NCBI Taxonomy" id="66876"/>
    <lineage>
        <taxon>Bacteria</taxon>
        <taxon>Bacillati</taxon>
        <taxon>Actinomycetota</taxon>
        <taxon>Actinomycetes</taxon>
        <taxon>Kitasatosporales</taxon>
        <taxon>Streptomycetaceae</taxon>
        <taxon>Streptomyces</taxon>
    </lineage>
</organism>